<dbReference type="Pfam" id="PF00264">
    <property type="entry name" value="Tyrosinase"/>
    <property type="match status" value="1"/>
</dbReference>
<name>A0A0C2GCU9_9BILA</name>
<dbReference type="PROSITE" id="PS00498">
    <property type="entry name" value="TYROSINASE_2"/>
    <property type="match status" value="1"/>
</dbReference>
<evidence type="ECO:0000313" key="4">
    <source>
        <dbReference type="Proteomes" id="UP000054047"/>
    </source>
</evidence>
<sequence length="141" mass="15282">MDGALPSPADSVLWGNELMGSQDSTGAVRTGAFRNWPTVDGSRVFTRSIGTTGNLLQERDIATVVGSSDIRLLLAFTAPQTGCPNPADWAALEYVHGGDMLVTTSATNDPIFFNHHSMIDLIWELWRLAQQVCGITTFITK</sequence>
<keyword evidence="1" id="KW-0479">Metal-binding</keyword>
<proteinExistence type="predicted"/>
<accession>A0A0C2GCU9</accession>
<dbReference type="GO" id="GO:0016491">
    <property type="term" value="F:oxidoreductase activity"/>
    <property type="evidence" value="ECO:0007669"/>
    <property type="project" value="InterPro"/>
</dbReference>
<evidence type="ECO:0000259" key="2">
    <source>
        <dbReference type="PROSITE" id="PS00498"/>
    </source>
</evidence>
<protein>
    <recommendedName>
        <fullName evidence="2">Tyrosinase copper-binding domain-containing protein</fullName>
    </recommendedName>
</protein>
<evidence type="ECO:0000313" key="3">
    <source>
        <dbReference type="EMBL" id="KIH54856.1"/>
    </source>
</evidence>
<dbReference type="InterPro" id="IPR050316">
    <property type="entry name" value="Tyrosinase/Hemocyanin"/>
</dbReference>
<dbReference type="GO" id="GO:0046872">
    <property type="term" value="F:metal ion binding"/>
    <property type="evidence" value="ECO:0007669"/>
    <property type="project" value="UniProtKB-KW"/>
</dbReference>
<dbReference type="InterPro" id="IPR002227">
    <property type="entry name" value="Tyrosinase_Cu-bd"/>
</dbReference>
<gene>
    <name evidence="3" type="ORF">ANCDUO_14995</name>
</gene>
<dbReference type="OrthoDB" id="6132182at2759"/>
<dbReference type="PANTHER" id="PTHR11474">
    <property type="entry name" value="TYROSINASE FAMILY MEMBER"/>
    <property type="match status" value="1"/>
</dbReference>
<reference evidence="3 4" key="1">
    <citation type="submission" date="2013-12" db="EMBL/GenBank/DDBJ databases">
        <title>Draft genome of the parsitic nematode Ancylostoma duodenale.</title>
        <authorList>
            <person name="Mitreva M."/>
        </authorList>
    </citation>
    <scope>NUCLEOTIDE SEQUENCE [LARGE SCALE GENOMIC DNA]</scope>
    <source>
        <strain evidence="3 4">Zhejiang</strain>
    </source>
</reference>
<evidence type="ECO:0000256" key="1">
    <source>
        <dbReference type="ARBA" id="ARBA00022723"/>
    </source>
</evidence>
<organism evidence="3 4">
    <name type="scientific">Ancylostoma duodenale</name>
    <dbReference type="NCBI Taxonomy" id="51022"/>
    <lineage>
        <taxon>Eukaryota</taxon>
        <taxon>Metazoa</taxon>
        <taxon>Ecdysozoa</taxon>
        <taxon>Nematoda</taxon>
        <taxon>Chromadorea</taxon>
        <taxon>Rhabditida</taxon>
        <taxon>Rhabditina</taxon>
        <taxon>Rhabditomorpha</taxon>
        <taxon>Strongyloidea</taxon>
        <taxon>Ancylostomatidae</taxon>
        <taxon>Ancylostomatinae</taxon>
        <taxon>Ancylostoma</taxon>
    </lineage>
</organism>
<dbReference type="Proteomes" id="UP000054047">
    <property type="component" value="Unassembled WGS sequence"/>
</dbReference>
<dbReference type="SUPFAM" id="SSF48056">
    <property type="entry name" value="Di-copper centre-containing domain"/>
    <property type="match status" value="1"/>
</dbReference>
<dbReference type="Gene3D" id="1.10.1280.10">
    <property type="entry name" value="Di-copper center containing domain from catechol oxidase"/>
    <property type="match status" value="1"/>
</dbReference>
<dbReference type="InterPro" id="IPR008922">
    <property type="entry name" value="Di-copper_centre_dom_sf"/>
</dbReference>
<feature type="domain" description="Tyrosinase copper-binding" evidence="2">
    <location>
        <begin position="109"/>
        <end position="120"/>
    </location>
</feature>
<dbReference type="AlphaFoldDB" id="A0A0C2GCU9"/>
<dbReference type="EMBL" id="KN738337">
    <property type="protein sequence ID" value="KIH54856.1"/>
    <property type="molecule type" value="Genomic_DNA"/>
</dbReference>
<keyword evidence="4" id="KW-1185">Reference proteome</keyword>
<dbReference type="PANTHER" id="PTHR11474:SF21">
    <property type="entry name" value="SHKT DOMAIN-CONTAINING PROTEIN"/>
    <property type="match status" value="1"/>
</dbReference>